<dbReference type="GO" id="GO:0005634">
    <property type="term" value="C:nucleus"/>
    <property type="evidence" value="ECO:0007669"/>
    <property type="project" value="UniProtKB-SubCell"/>
</dbReference>
<dbReference type="InterPro" id="IPR049132">
    <property type="entry name" value="FAN1-like_euk"/>
</dbReference>
<evidence type="ECO:0000313" key="11">
    <source>
        <dbReference type="WBParaSite" id="ACRNAN_scaffold255.g17452.t2"/>
    </source>
</evidence>
<dbReference type="SMART" id="SM00990">
    <property type="entry name" value="VRR_NUC"/>
    <property type="match status" value="1"/>
</dbReference>
<keyword evidence="8" id="KW-0539">Nucleus</keyword>
<evidence type="ECO:0000313" key="10">
    <source>
        <dbReference type="Proteomes" id="UP000887540"/>
    </source>
</evidence>
<evidence type="ECO:0000256" key="8">
    <source>
        <dbReference type="RuleBase" id="RU365033"/>
    </source>
</evidence>
<evidence type="ECO:0000256" key="2">
    <source>
        <dbReference type="ARBA" id="ARBA00005533"/>
    </source>
</evidence>
<keyword evidence="8" id="KW-0227">DNA damage</keyword>
<keyword evidence="3 8" id="KW-0540">Nuclease</keyword>
<comment type="function">
    <text evidence="8">Nuclease required for the repair of DNA interstrand cross-links (ICL). Acts as a 5'-3' exonuclease that anchors at a cut end of DNA and cleaves DNA successively at every third nucleotide, allowing to excise an ICL from one strand through flanking incisions.</text>
</comment>
<evidence type="ECO:0000256" key="6">
    <source>
        <dbReference type="ARBA" id="ARBA00022842"/>
    </source>
</evidence>
<comment type="catalytic activity">
    <reaction evidence="1 8">
        <text>Hydrolytically removes 5'-nucleotides successively from the 3'-hydroxy termini of 3'-hydroxy-terminated oligonucleotides.</text>
        <dbReference type="EC" id="3.1.4.1"/>
    </reaction>
</comment>
<dbReference type="InterPro" id="IPR033315">
    <property type="entry name" value="Fan1-like"/>
</dbReference>
<dbReference type="GO" id="GO:0008409">
    <property type="term" value="F:5'-3' exonuclease activity"/>
    <property type="evidence" value="ECO:0007669"/>
    <property type="project" value="TreeGrafter"/>
</dbReference>
<reference evidence="11" key="1">
    <citation type="submission" date="2022-11" db="UniProtKB">
        <authorList>
            <consortium name="WormBaseParasite"/>
        </authorList>
    </citation>
    <scope>IDENTIFICATION</scope>
</reference>
<dbReference type="EC" id="3.1.4.1" evidence="8"/>
<evidence type="ECO:0000259" key="9">
    <source>
        <dbReference type="SMART" id="SM00990"/>
    </source>
</evidence>
<comment type="similarity">
    <text evidence="2 8">Belongs to the FAN1 family.</text>
</comment>
<dbReference type="AlphaFoldDB" id="A0A914DFL5"/>
<dbReference type="GO" id="GO:0004528">
    <property type="term" value="F:phosphodiesterase I activity"/>
    <property type="evidence" value="ECO:0007669"/>
    <property type="project" value="UniProtKB-EC"/>
</dbReference>
<dbReference type="PANTHER" id="PTHR15749">
    <property type="entry name" value="FANCONI-ASSOCIATED NUCLEASE 1"/>
    <property type="match status" value="1"/>
</dbReference>
<comment type="subcellular location">
    <subcellularLocation>
        <location evidence="8">Nucleus</location>
    </subcellularLocation>
</comment>
<dbReference type="Pfam" id="PF08774">
    <property type="entry name" value="VRR_NUC"/>
    <property type="match status" value="1"/>
</dbReference>
<dbReference type="PANTHER" id="PTHR15749:SF4">
    <property type="entry name" value="FANCONI-ASSOCIATED NUCLEASE 1"/>
    <property type="match status" value="1"/>
</dbReference>
<proteinExistence type="inferred from homology"/>
<keyword evidence="7 8" id="KW-0464">Manganese</keyword>
<keyword evidence="4 8" id="KW-0479">Metal-binding</keyword>
<protein>
    <recommendedName>
        <fullName evidence="8">Fanconi-associated nuclease</fullName>
        <ecNumber evidence="8">3.1.4.1</ecNumber>
    </recommendedName>
</protein>
<evidence type="ECO:0000256" key="3">
    <source>
        <dbReference type="ARBA" id="ARBA00022722"/>
    </source>
</evidence>
<dbReference type="GO" id="GO:0036297">
    <property type="term" value="P:interstrand cross-link repair"/>
    <property type="evidence" value="ECO:0007669"/>
    <property type="project" value="InterPro"/>
</dbReference>
<dbReference type="Proteomes" id="UP000887540">
    <property type="component" value="Unplaced"/>
</dbReference>
<accession>A0A914DFL5</accession>
<dbReference type="InterPro" id="IPR049126">
    <property type="entry name" value="FAN1-like_TPR"/>
</dbReference>
<feature type="domain" description="VRR-NUC" evidence="9">
    <location>
        <begin position="721"/>
        <end position="836"/>
    </location>
</feature>
<organism evidence="10 11">
    <name type="scientific">Acrobeloides nanus</name>
    <dbReference type="NCBI Taxonomy" id="290746"/>
    <lineage>
        <taxon>Eukaryota</taxon>
        <taxon>Metazoa</taxon>
        <taxon>Ecdysozoa</taxon>
        <taxon>Nematoda</taxon>
        <taxon>Chromadorea</taxon>
        <taxon>Rhabditida</taxon>
        <taxon>Tylenchina</taxon>
        <taxon>Cephalobomorpha</taxon>
        <taxon>Cephaloboidea</taxon>
        <taxon>Cephalobidae</taxon>
        <taxon>Acrobeloides</taxon>
    </lineage>
</organism>
<name>A0A914DFL5_9BILA</name>
<dbReference type="InterPro" id="IPR011856">
    <property type="entry name" value="tRNA_endonuc-like_dom_sf"/>
</dbReference>
<dbReference type="Gene3D" id="3.40.1350.10">
    <property type="match status" value="1"/>
</dbReference>
<dbReference type="WBParaSite" id="ACRNAN_scaffold255.g17452.t2">
    <property type="protein sequence ID" value="ACRNAN_scaffold255.g17452.t2"/>
    <property type="gene ID" value="ACRNAN_scaffold255.g17452"/>
</dbReference>
<evidence type="ECO:0000256" key="5">
    <source>
        <dbReference type="ARBA" id="ARBA00022801"/>
    </source>
</evidence>
<dbReference type="GO" id="GO:0070336">
    <property type="term" value="F:flap-structured DNA binding"/>
    <property type="evidence" value="ECO:0007669"/>
    <property type="project" value="TreeGrafter"/>
</dbReference>
<comment type="cofactor">
    <cofactor evidence="8">
        <name>Mg(2+)</name>
        <dbReference type="ChEBI" id="CHEBI:18420"/>
    </cofactor>
    <cofactor evidence="8">
        <name>Mn(2+)</name>
        <dbReference type="ChEBI" id="CHEBI:29035"/>
    </cofactor>
</comment>
<dbReference type="InterPro" id="IPR014883">
    <property type="entry name" value="VRR_NUC"/>
</dbReference>
<evidence type="ECO:0000256" key="4">
    <source>
        <dbReference type="ARBA" id="ARBA00022723"/>
    </source>
</evidence>
<dbReference type="Pfam" id="PF21170">
    <property type="entry name" value="FAN1_TPR"/>
    <property type="match status" value="1"/>
</dbReference>
<keyword evidence="10" id="KW-1185">Reference proteome</keyword>
<dbReference type="CDD" id="cd22326">
    <property type="entry name" value="FAN1-like"/>
    <property type="match status" value="1"/>
</dbReference>
<keyword evidence="5 8" id="KW-0378">Hydrolase</keyword>
<keyword evidence="6 8" id="KW-0460">Magnesium</keyword>
<sequence length="842" mass="97146">MMRFRYFGCLLCTRVTEVYEAPEKRSDTPEVICYDAPSMNNTEVVPETPISQQGILKHEERRKIDKYSSTPSTSNSLQAVKKRVTLTRTVKKSPLKKSSKEHPYVNIPLEEVYEQLISQTVKKSPLKKPSKEHPYVNIPLEEVYEQLISQLESLCDAGSKADIILSQQSQIQLTSQEKPAEDVVENATNKFGPPYVLKYFWRMCLRVLRKDSGITNVPYAFWRENLRILYGLITMPAVFQEPFIRMLLKDCTWTSPDKIKNSSAANWPNNSDVVNEVFTQLIAYHLVDPVDSGSIKLEEAVRLLSKEALEKLCKNFKLDHKKGRPSLIDSLIKHAEKKNCFGSNIEKMVFKKVLEDLGCYYKIKQPVYDFLHAIFTLYSPTNMDSSQLNDDPRAKLAGKLTFLMLNHELNKVIYPAPRLISKCLSIHKTYLDLHGLIKANHLEIKIIQAVESRKFQVACDLGNEAKCILENTFLKAKENLLEEIPSFLWRFTTPWVLMRCIGYMVNSLERMRKYDEAVELLRFLLLTKGLERLCPNSRGQWFDRLALNLQSHLKKPDEALEACTIGLNDVSVKDKDKVLLQDRAIKLVKDGTSFIPVVVFEEPDKVTIEGEVLAKEIGDQRINHFILPNSTDDGTIQNCRVEDVALHYFLNQREFDEGVHGEGQPWHSLFGLLCYDIIFDHSVPGVWFSELQIHPVDLTTPYLYSNRKEKFDARFDFLLNADKKTLEELVSKHYEEHFNEQNTEVSWELFTNLEQIHRFLSCCEPNMLVALFKRMVMDYRSVRSGFPDLVVWNASKKKLAVIEVKGPGDKLSTKQRLWLDFFSKNGVEAKVCHVVANNNRRL</sequence>
<dbReference type="GO" id="GO:0017108">
    <property type="term" value="F:5'-flap endonuclease activity"/>
    <property type="evidence" value="ECO:0007669"/>
    <property type="project" value="TreeGrafter"/>
</dbReference>
<keyword evidence="8" id="KW-0234">DNA repair</keyword>
<dbReference type="GO" id="GO:0046872">
    <property type="term" value="F:metal ion binding"/>
    <property type="evidence" value="ECO:0007669"/>
    <property type="project" value="UniProtKB-KW"/>
</dbReference>
<evidence type="ECO:0000256" key="1">
    <source>
        <dbReference type="ARBA" id="ARBA00000983"/>
    </source>
</evidence>
<evidence type="ECO:0000256" key="7">
    <source>
        <dbReference type="ARBA" id="ARBA00023211"/>
    </source>
</evidence>